<feature type="region of interest" description="Disordered" evidence="1">
    <location>
        <begin position="54"/>
        <end position="88"/>
    </location>
</feature>
<proteinExistence type="predicted"/>
<evidence type="ECO:0000313" key="3">
    <source>
        <dbReference type="Proteomes" id="UP000316541"/>
    </source>
</evidence>
<evidence type="ECO:0008006" key="4">
    <source>
        <dbReference type="Google" id="ProtNLM"/>
    </source>
</evidence>
<feature type="non-terminal residue" evidence="2">
    <location>
        <position position="227"/>
    </location>
</feature>
<dbReference type="AlphaFoldDB" id="A0A544YSX9"/>
<evidence type="ECO:0000256" key="1">
    <source>
        <dbReference type="SAM" id="MobiDB-lite"/>
    </source>
</evidence>
<evidence type="ECO:0000313" key="2">
    <source>
        <dbReference type="EMBL" id="TQS19847.1"/>
    </source>
</evidence>
<dbReference type="EMBL" id="VIRM01000021">
    <property type="protein sequence ID" value="TQS19847.1"/>
    <property type="molecule type" value="Genomic_DNA"/>
</dbReference>
<name>A0A544YSX9_9ACTN</name>
<protein>
    <recommendedName>
        <fullName evidence="4">DUF222 domain-containing protein</fullName>
    </recommendedName>
</protein>
<organism evidence="2 3">
    <name type="scientific">Microbispora hainanensis</name>
    <dbReference type="NCBI Taxonomy" id="568844"/>
    <lineage>
        <taxon>Bacteria</taxon>
        <taxon>Bacillati</taxon>
        <taxon>Actinomycetota</taxon>
        <taxon>Actinomycetes</taxon>
        <taxon>Streptosporangiales</taxon>
        <taxon>Streptosporangiaceae</taxon>
        <taxon>Microbispora</taxon>
    </lineage>
</organism>
<reference evidence="2 3" key="1">
    <citation type="submission" date="2019-07" db="EMBL/GenBank/DDBJ databases">
        <title>Microbispora hainanensis DSM 45428.</title>
        <authorList>
            <person name="Thawai C."/>
        </authorList>
    </citation>
    <scope>NUCLEOTIDE SEQUENCE [LARGE SCALE GENOMIC DNA]</scope>
    <source>
        <strain evidence="2 3">DSM 45428</strain>
    </source>
</reference>
<comment type="caution">
    <text evidence="2">The sequence shown here is derived from an EMBL/GenBank/DDBJ whole genome shotgun (WGS) entry which is preliminary data.</text>
</comment>
<gene>
    <name evidence="2" type="ORF">FLX08_18850</name>
</gene>
<accession>A0A544YSX9</accession>
<dbReference type="Proteomes" id="UP000316541">
    <property type="component" value="Unassembled WGS sequence"/>
</dbReference>
<sequence>MDLFDIDPEHLRRSNDGDGEWWDRLIANSPLWSSDGSSARDPFPIIGLESQQRASLAEAEAEAEGDTDSDTDGSAGGGAPGAGQGKGRSSWVVVGSVREVAQELALVPLPDDVDVCLAEAEELLFARDRITCALADRVGRVHATGQAKEHGHASTRSWLRTAGGMTVGGAGRLLMLGAELPRLPVVREKFAVGELAAGVVEAICAAVAGLTDENAALAEPILVELAG</sequence>
<dbReference type="RefSeq" id="WP_208761528.1">
    <property type="nucleotide sequence ID" value="NZ_VIRM01000021.1"/>
</dbReference>
<feature type="compositionally biased region" description="Acidic residues" evidence="1">
    <location>
        <begin position="59"/>
        <end position="71"/>
    </location>
</feature>
<feature type="compositionally biased region" description="Gly residues" evidence="1">
    <location>
        <begin position="74"/>
        <end position="86"/>
    </location>
</feature>